<keyword evidence="4" id="KW-0378">Hydrolase</keyword>
<proteinExistence type="predicted"/>
<sequence>MKWFALSIVFLVAVQHGISLKEGEGCVIRHTDSSGLCIRGSKCMTALNDYQRNGIPPTLCSEYRFPFLVCCTGVTLEDIIPVLDTRRVSERKCDEYKQIPQTKRTVTAQACDYDELDVAGELATQWEFPHVVALGWGNKVDSNSFQSAGSLISSRFVLTRAYFSKLINAAPTIVRFGGLEIDVPSSKENTGSIDVQTQAIYFHPEYSFPMRYNDIALVEMKADVDFGIIRPACLWSNPDFPEYSKPIITSWPAVDPSYSERRLLKKTPRRLLDSDTCNETLKDYFDFYWKGVADEQLCTGHVREGSSCERVNGSPLQLVSYEYTNQCIFHVLGVMVSDCSMFTRVSSHLDWIEKVVWPGE</sequence>
<protein>
    <submittedName>
        <fullName evidence="4">Serine protease snake</fullName>
    </submittedName>
</protein>
<dbReference type="Pfam" id="PF00089">
    <property type="entry name" value="Trypsin"/>
    <property type="match status" value="1"/>
</dbReference>
<evidence type="ECO:0000256" key="1">
    <source>
        <dbReference type="SAM" id="SignalP"/>
    </source>
</evidence>
<dbReference type="InterPro" id="IPR009003">
    <property type="entry name" value="Peptidase_S1_PA"/>
</dbReference>
<dbReference type="PANTHER" id="PTHR24260">
    <property type="match status" value="1"/>
</dbReference>
<dbReference type="PANTHER" id="PTHR24260:SF147">
    <property type="entry name" value="EG:BACR7A4.3 PROTEIN-RELATED"/>
    <property type="match status" value="1"/>
</dbReference>
<evidence type="ECO:0000313" key="3">
    <source>
        <dbReference type="Proteomes" id="UP001652582"/>
    </source>
</evidence>
<dbReference type="GO" id="GO:0006508">
    <property type="term" value="P:proteolysis"/>
    <property type="evidence" value="ECO:0007669"/>
    <property type="project" value="InterPro"/>
</dbReference>
<dbReference type="Proteomes" id="UP001652582">
    <property type="component" value="Chromosome 27"/>
</dbReference>
<dbReference type="RefSeq" id="XP_023949936.1">
    <property type="nucleotide sequence ID" value="XM_024094168.2"/>
</dbReference>
<keyword evidence="1" id="KW-0732">Signal</keyword>
<dbReference type="SUPFAM" id="SSF50494">
    <property type="entry name" value="Trypsin-like serine proteases"/>
    <property type="match status" value="1"/>
</dbReference>
<dbReference type="Gene3D" id="2.40.10.10">
    <property type="entry name" value="Trypsin-like serine proteases"/>
    <property type="match status" value="1"/>
</dbReference>
<dbReference type="KEGG" id="bany:112054395"/>
<dbReference type="GO" id="GO:0004252">
    <property type="term" value="F:serine-type endopeptidase activity"/>
    <property type="evidence" value="ECO:0007669"/>
    <property type="project" value="InterPro"/>
</dbReference>
<keyword evidence="4" id="KW-0645">Protease</keyword>
<accession>A0A6J1P1F2</accession>
<dbReference type="SMART" id="SM00020">
    <property type="entry name" value="Tryp_SPc"/>
    <property type="match status" value="1"/>
</dbReference>
<evidence type="ECO:0000259" key="2">
    <source>
        <dbReference type="PROSITE" id="PS50240"/>
    </source>
</evidence>
<feature type="chain" id="PRO_5026948460" evidence="1">
    <location>
        <begin position="20"/>
        <end position="360"/>
    </location>
</feature>
<organism evidence="3 4">
    <name type="scientific">Bicyclus anynana</name>
    <name type="common">Squinting bush brown butterfly</name>
    <dbReference type="NCBI Taxonomy" id="110368"/>
    <lineage>
        <taxon>Eukaryota</taxon>
        <taxon>Metazoa</taxon>
        <taxon>Ecdysozoa</taxon>
        <taxon>Arthropoda</taxon>
        <taxon>Hexapoda</taxon>
        <taxon>Insecta</taxon>
        <taxon>Pterygota</taxon>
        <taxon>Neoptera</taxon>
        <taxon>Endopterygota</taxon>
        <taxon>Lepidoptera</taxon>
        <taxon>Glossata</taxon>
        <taxon>Ditrysia</taxon>
        <taxon>Papilionoidea</taxon>
        <taxon>Nymphalidae</taxon>
        <taxon>Satyrinae</taxon>
        <taxon>Satyrini</taxon>
        <taxon>Mycalesina</taxon>
        <taxon>Bicyclus</taxon>
    </lineage>
</organism>
<dbReference type="InterPro" id="IPR043504">
    <property type="entry name" value="Peptidase_S1_PA_chymotrypsin"/>
</dbReference>
<gene>
    <name evidence="4" type="primary">LOC112054395</name>
</gene>
<evidence type="ECO:0000313" key="4">
    <source>
        <dbReference type="RefSeq" id="XP_023949936.1"/>
    </source>
</evidence>
<dbReference type="AlphaFoldDB" id="A0A6J1P1F2"/>
<dbReference type="GeneID" id="112054395"/>
<feature type="signal peptide" evidence="1">
    <location>
        <begin position="1"/>
        <end position="19"/>
    </location>
</feature>
<dbReference type="InterPro" id="IPR051333">
    <property type="entry name" value="CLIP_Serine_Protease"/>
</dbReference>
<reference evidence="4" key="1">
    <citation type="submission" date="2025-08" db="UniProtKB">
        <authorList>
            <consortium name="RefSeq"/>
        </authorList>
    </citation>
    <scope>IDENTIFICATION</scope>
</reference>
<dbReference type="OrthoDB" id="6380398at2759"/>
<name>A0A6J1P1F2_BICAN</name>
<dbReference type="InterPro" id="IPR001254">
    <property type="entry name" value="Trypsin_dom"/>
</dbReference>
<feature type="domain" description="Peptidase S1" evidence="2">
    <location>
        <begin position="117"/>
        <end position="357"/>
    </location>
</feature>
<keyword evidence="3" id="KW-1185">Reference proteome</keyword>
<dbReference type="PROSITE" id="PS50240">
    <property type="entry name" value="TRYPSIN_DOM"/>
    <property type="match status" value="1"/>
</dbReference>